<dbReference type="EMBL" id="UINC01064908">
    <property type="protein sequence ID" value="SVB94027.1"/>
    <property type="molecule type" value="Genomic_DNA"/>
</dbReference>
<evidence type="ECO:0000256" key="2">
    <source>
        <dbReference type="ARBA" id="ARBA00022692"/>
    </source>
</evidence>
<sequence length="68" mass="7444">MDVVVLTILVILLALFAFLFAGSLFGDDGAVSMLILVLFLSPFATIFYKPLMEASEYQGTFGKYLLGM</sequence>
<evidence type="ECO:0000313" key="7">
    <source>
        <dbReference type="EMBL" id="SVB94027.1"/>
    </source>
</evidence>
<dbReference type="GO" id="GO:0016020">
    <property type="term" value="C:membrane"/>
    <property type="evidence" value="ECO:0007669"/>
    <property type="project" value="UniProtKB-SubCell"/>
</dbReference>
<keyword evidence="2 5" id="KW-0812">Transmembrane</keyword>
<protein>
    <recommendedName>
        <fullName evidence="6">RDD domain-containing protein</fullName>
    </recommendedName>
</protein>
<dbReference type="InterPro" id="IPR010432">
    <property type="entry name" value="RDD"/>
</dbReference>
<keyword evidence="3 5" id="KW-1133">Transmembrane helix</keyword>
<dbReference type="AlphaFoldDB" id="A0A382I485"/>
<dbReference type="Pfam" id="PF06271">
    <property type="entry name" value="RDD"/>
    <property type="match status" value="1"/>
</dbReference>
<feature type="non-terminal residue" evidence="7">
    <location>
        <position position="1"/>
    </location>
</feature>
<evidence type="ECO:0000256" key="1">
    <source>
        <dbReference type="ARBA" id="ARBA00004141"/>
    </source>
</evidence>
<evidence type="ECO:0000256" key="3">
    <source>
        <dbReference type="ARBA" id="ARBA00022989"/>
    </source>
</evidence>
<proteinExistence type="predicted"/>
<evidence type="ECO:0000256" key="5">
    <source>
        <dbReference type="SAM" id="Phobius"/>
    </source>
</evidence>
<organism evidence="7">
    <name type="scientific">marine metagenome</name>
    <dbReference type="NCBI Taxonomy" id="408172"/>
    <lineage>
        <taxon>unclassified sequences</taxon>
        <taxon>metagenomes</taxon>
        <taxon>ecological metagenomes</taxon>
    </lineage>
</organism>
<keyword evidence="4 5" id="KW-0472">Membrane</keyword>
<feature type="domain" description="RDD" evidence="6">
    <location>
        <begin position="3"/>
        <end position="67"/>
    </location>
</feature>
<feature type="non-terminal residue" evidence="7">
    <location>
        <position position="68"/>
    </location>
</feature>
<reference evidence="7" key="1">
    <citation type="submission" date="2018-05" db="EMBL/GenBank/DDBJ databases">
        <authorList>
            <person name="Lanie J.A."/>
            <person name="Ng W.-L."/>
            <person name="Kazmierczak K.M."/>
            <person name="Andrzejewski T.M."/>
            <person name="Davidsen T.M."/>
            <person name="Wayne K.J."/>
            <person name="Tettelin H."/>
            <person name="Glass J.I."/>
            <person name="Rusch D."/>
            <person name="Podicherti R."/>
            <person name="Tsui H.-C.T."/>
            <person name="Winkler M.E."/>
        </authorList>
    </citation>
    <scope>NUCLEOTIDE SEQUENCE</scope>
</reference>
<evidence type="ECO:0000256" key="4">
    <source>
        <dbReference type="ARBA" id="ARBA00023136"/>
    </source>
</evidence>
<gene>
    <name evidence="7" type="ORF">METZ01_LOCUS246881</name>
</gene>
<feature type="transmembrane region" description="Helical" evidence="5">
    <location>
        <begin position="31"/>
        <end position="48"/>
    </location>
</feature>
<evidence type="ECO:0000259" key="6">
    <source>
        <dbReference type="Pfam" id="PF06271"/>
    </source>
</evidence>
<name>A0A382I485_9ZZZZ</name>
<accession>A0A382I485</accession>
<comment type="subcellular location">
    <subcellularLocation>
        <location evidence="1">Membrane</location>
        <topology evidence="1">Multi-pass membrane protein</topology>
    </subcellularLocation>
</comment>